<proteinExistence type="inferred from homology"/>
<keyword evidence="5 6" id="KW-0472">Membrane</keyword>
<evidence type="ECO:0000256" key="1">
    <source>
        <dbReference type="ARBA" id="ARBA00004141"/>
    </source>
</evidence>
<accession>A0ABR2YGU9</accession>
<feature type="transmembrane region" description="Helical" evidence="6">
    <location>
        <begin position="61"/>
        <end position="80"/>
    </location>
</feature>
<dbReference type="PANTHER" id="PTHR11266:SF17">
    <property type="entry name" value="PROTEIN MPV17"/>
    <property type="match status" value="1"/>
</dbReference>
<evidence type="ECO:0000256" key="4">
    <source>
        <dbReference type="ARBA" id="ARBA00022989"/>
    </source>
</evidence>
<comment type="subcellular location">
    <subcellularLocation>
        <location evidence="1">Membrane</location>
        <topology evidence="1">Multi-pass membrane protein</topology>
    </subcellularLocation>
</comment>
<organism evidence="7 8">
    <name type="scientific">Coccomyxa subellipsoidea</name>
    <dbReference type="NCBI Taxonomy" id="248742"/>
    <lineage>
        <taxon>Eukaryota</taxon>
        <taxon>Viridiplantae</taxon>
        <taxon>Chlorophyta</taxon>
        <taxon>core chlorophytes</taxon>
        <taxon>Trebouxiophyceae</taxon>
        <taxon>Trebouxiophyceae incertae sedis</taxon>
        <taxon>Coccomyxaceae</taxon>
        <taxon>Coccomyxa</taxon>
    </lineage>
</organism>
<evidence type="ECO:0000313" key="7">
    <source>
        <dbReference type="EMBL" id="KAK9904900.1"/>
    </source>
</evidence>
<evidence type="ECO:0000256" key="3">
    <source>
        <dbReference type="ARBA" id="ARBA00022692"/>
    </source>
</evidence>
<sequence>MSRVVILSRNGWNAYCRALEQRPIITKSLTAAAGFALGDVVAQHSTKPHGERYNYLRTARMTAFGLFFAGPLQGHYWYGWLDKTILPLRPKSLGAVVSKIGIDQTIMAPLGTVAFFSAMKTMERKPRESLQMVKEKTWPTVAAGWQLWIPAHAINFGFVPSSMRVLYVNVVAIAWTYILSQAAAGGNEDRVEAQVSA</sequence>
<keyword evidence="8" id="KW-1185">Reference proteome</keyword>
<evidence type="ECO:0000256" key="6">
    <source>
        <dbReference type="RuleBase" id="RU363053"/>
    </source>
</evidence>
<dbReference type="InterPro" id="IPR007248">
    <property type="entry name" value="Mpv17_PMP22"/>
</dbReference>
<comment type="caution">
    <text evidence="7">The sequence shown here is derived from an EMBL/GenBank/DDBJ whole genome shotgun (WGS) entry which is preliminary data.</text>
</comment>
<dbReference type="Pfam" id="PF04117">
    <property type="entry name" value="Mpv17_PMP22"/>
    <property type="match status" value="1"/>
</dbReference>
<reference evidence="7 8" key="1">
    <citation type="journal article" date="2024" name="Nat. Commun.">
        <title>Phylogenomics reveals the evolutionary origins of lichenization in chlorophyte algae.</title>
        <authorList>
            <person name="Puginier C."/>
            <person name="Libourel C."/>
            <person name="Otte J."/>
            <person name="Skaloud P."/>
            <person name="Haon M."/>
            <person name="Grisel S."/>
            <person name="Petersen M."/>
            <person name="Berrin J.G."/>
            <person name="Delaux P.M."/>
            <person name="Dal Grande F."/>
            <person name="Keller J."/>
        </authorList>
    </citation>
    <scope>NUCLEOTIDE SEQUENCE [LARGE SCALE GENOMIC DNA]</scope>
    <source>
        <strain evidence="7 8">SAG 216-7</strain>
    </source>
</reference>
<dbReference type="EMBL" id="JALJOT010000012">
    <property type="protein sequence ID" value="KAK9904900.1"/>
    <property type="molecule type" value="Genomic_DNA"/>
</dbReference>
<comment type="similarity">
    <text evidence="2 6">Belongs to the peroxisomal membrane protein PXMP2/4 family.</text>
</comment>
<feature type="transmembrane region" description="Helical" evidence="6">
    <location>
        <begin position="165"/>
        <end position="184"/>
    </location>
</feature>
<feature type="transmembrane region" description="Helical" evidence="6">
    <location>
        <begin position="100"/>
        <end position="119"/>
    </location>
</feature>
<keyword evidence="4 6" id="KW-1133">Transmembrane helix</keyword>
<evidence type="ECO:0000256" key="5">
    <source>
        <dbReference type="ARBA" id="ARBA00023136"/>
    </source>
</evidence>
<keyword evidence="3 6" id="KW-0812">Transmembrane</keyword>
<name>A0ABR2YGU9_9CHLO</name>
<dbReference type="Proteomes" id="UP001491310">
    <property type="component" value="Unassembled WGS sequence"/>
</dbReference>
<protein>
    <submittedName>
        <fullName evidence="7">Uncharacterized protein</fullName>
    </submittedName>
</protein>
<gene>
    <name evidence="7" type="ORF">WJX75_005127</name>
</gene>
<evidence type="ECO:0000313" key="8">
    <source>
        <dbReference type="Proteomes" id="UP001491310"/>
    </source>
</evidence>
<dbReference type="PANTHER" id="PTHR11266">
    <property type="entry name" value="PEROXISOMAL MEMBRANE PROTEIN 2, PXMP2 MPV17"/>
    <property type="match status" value="1"/>
</dbReference>
<evidence type="ECO:0000256" key="2">
    <source>
        <dbReference type="ARBA" id="ARBA00006824"/>
    </source>
</evidence>